<dbReference type="InterPro" id="IPR013783">
    <property type="entry name" value="Ig-like_fold"/>
</dbReference>
<feature type="transmembrane region" description="Helical" evidence="3">
    <location>
        <begin position="567"/>
        <end position="591"/>
    </location>
</feature>
<dbReference type="Proteomes" id="UP000594262">
    <property type="component" value="Unplaced"/>
</dbReference>
<dbReference type="Gene3D" id="4.10.400.10">
    <property type="entry name" value="Low-density Lipoprotein Receptor"/>
    <property type="match status" value="1"/>
</dbReference>
<dbReference type="InterPro" id="IPR036116">
    <property type="entry name" value="FN3_sf"/>
</dbReference>
<evidence type="ECO:0000256" key="3">
    <source>
        <dbReference type="SAM" id="Phobius"/>
    </source>
</evidence>
<dbReference type="InterPro" id="IPR036179">
    <property type="entry name" value="Ig-like_dom_sf"/>
</dbReference>
<dbReference type="PROSITE" id="PS50068">
    <property type="entry name" value="LDLRA_2"/>
    <property type="match status" value="1"/>
</dbReference>
<feature type="chain" id="PRO_5029587647" description="Fibronectin type-III domain-containing protein" evidence="4">
    <location>
        <begin position="23"/>
        <end position="608"/>
    </location>
</feature>
<feature type="domain" description="Fibronectin type-III" evidence="5">
    <location>
        <begin position="248"/>
        <end position="336"/>
    </location>
</feature>
<comment type="caution">
    <text evidence="2">Lacks conserved residue(s) required for the propagation of feature annotation.</text>
</comment>
<dbReference type="SUPFAM" id="SSF49265">
    <property type="entry name" value="Fibronectin type III"/>
    <property type="match status" value="1"/>
</dbReference>
<proteinExistence type="predicted"/>
<dbReference type="AlphaFoldDB" id="A0A7M5XL22"/>
<dbReference type="SMART" id="SM00060">
    <property type="entry name" value="FN3"/>
    <property type="match status" value="3"/>
</dbReference>
<evidence type="ECO:0000313" key="7">
    <source>
        <dbReference type="Proteomes" id="UP000594262"/>
    </source>
</evidence>
<feature type="domain" description="Fibronectin type-III" evidence="5">
    <location>
        <begin position="453"/>
        <end position="547"/>
    </location>
</feature>
<dbReference type="GeneID" id="136806090"/>
<feature type="disulfide bond" evidence="2">
    <location>
        <begin position="230"/>
        <end position="245"/>
    </location>
</feature>
<dbReference type="InterPro" id="IPR003961">
    <property type="entry name" value="FN3_dom"/>
</dbReference>
<dbReference type="RefSeq" id="XP_066918761.1">
    <property type="nucleotide sequence ID" value="XM_067062660.1"/>
</dbReference>
<protein>
    <recommendedName>
        <fullName evidence="5">Fibronectin type-III domain-containing protein</fullName>
    </recommendedName>
</protein>
<evidence type="ECO:0000256" key="1">
    <source>
        <dbReference type="ARBA" id="ARBA00023157"/>
    </source>
</evidence>
<organism evidence="6 7">
    <name type="scientific">Clytia hemisphaerica</name>
    <dbReference type="NCBI Taxonomy" id="252671"/>
    <lineage>
        <taxon>Eukaryota</taxon>
        <taxon>Metazoa</taxon>
        <taxon>Cnidaria</taxon>
        <taxon>Hydrozoa</taxon>
        <taxon>Hydroidolina</taxon>
        <taxon>Leptothecata</taxon>
        <taxon>Obeliida</taxon>
        <taxon>Clytiidae</taxon>
        <taxon>Clytia</taxon>
    </lineage>
</organism>
<keyword evidence="7" id="KW-1185">Reference proteome</keyword>
<keyword evidence="3" id="KW-0812">Transmembrane</keyword>
<accession>A0A7M5XL22</accession>
<dbReference type="EnsemblMetazoa" id="CLYHEMT024742.1">
    <property type="protein sequence ID" value="CLYHEMP024742.1"/>
    <property type="gene ID" value="CLYHEMG024742"/>
</dbReference>
<name>A0A7M5XL22_9CNID</name>
<evidence type="ECO:0000313" key="6">
    <source>
        <dbReference type="EnsemblMetazoa" id="CLYHEMP024742.1"/>
    </source>
</evidence>
<evidence type="ECO:0000256" key="4">
    <source>
        <dbReference type="SAM" id="SignalP"/>
    </source>
</evidence>
<dbReference type="SUPFAM" id="SSF57424">
    <property type="entry name" value="LDL receptor-like module"/>
    <property type="match status" value="1"/>
</dbReference>
<keyword evidence="3" id="KW-1133">Transmembrane helix</keyword>
<feature type="domain" description="Fibronectin type-III" evidence="5">
    <location>
        <begin position="352"/>
        <end position="438"/>
    </location>
</feature>
<evidence type="ECO:0000259" key="5">
    <source>
        <dbReference type="SMART" id="SM00060"/>
    </source>
</evidence>
<keyword evidence="1 2" id="KW-1015">Disulfide bond</keyword>
<dbReference type="InterPro" id="IPR002172">
    <property type="entry name" value="LDrepeatLR_classA_rpt"/>
</dbReference>
<sequence>MKNFEYLFFLATILLVIKVTHGEITSVGREETIDHGQNATFTCDTDDGKPVYWRQYLVNITDDMPRFVLESNTLTIIGKGIGVFGNYTCFTYDDERKFALFVNFKNPLNLARNHTIMIGQTTQEIQMSVSSYPEITNVFWTNGRNTYDVSTDRYTLKNTTIDNGGFSYYQTYRLNIQKLDESDIGDFLLSYTFQGKDFQDLAARLVKGGCYEPLTKCRAEDKCISQERICDNKQDCSDFSDEDNCNIPSIVIDKVLNKGFTEFTVTYRFSDQSSNQKNWFTIQYNVTTSDNKELIVSDTTYHYQVLNYPSNLVIKGVRNSTTYNISMRVETVSGEEGATTTTSFQVPVPEKPVIPEASWINHRNYSTIRIRLNEFSPSWLSYIVTYSLFSNGTQIGNSVVSFLPNGKPTNYISLGTGALKNGTTYQIVITAKTDAGLAEPKIINYTIPRMALPGPVLNLKVGKVTPTKDYVWLQLWFDRPTDDGQDGSPSLSGKLKYCEVQSNDDLLNCKEDTVFIVDDGKKAVSPLKEKTKYYFEITLKNKLDQYGAAVGEYYTTPSYTSTSSGGLSGGAIAGIVCGCLGVLLIAIGACWKKNQSSNDPGSVSYSKS</sequence>
<dbReference type="PROSITE" id="PS01209">
    <property type="entry name" value="LDLRA_1"/>
    <property type="match status" value="1"/>
</dbReference>
<feature type="signal peptide" evidence="4">
    <location>
        <begin position="1"/>
        <end position="22"/>
    </location>
</feature>
<reference evidence="6" key="1">
    <citation type="submission" date="2021-01" db="UniProtKB">
        <authorList>
            <consortium name="EnsemblMetazoa"/>
        </authorList>
    </citation>
    <scope>IDENTIFICATION</scope>
</reference>
<dbReference type="SMART" id="SM00192">
    <property type="entry name" value="LDLa"/>
    <property type="match status" value="1"/>
</dbReference>
<evidence type="ECO:0000256" key="2">
    <source>
        <dbReference type="PROSITE-ProRule" id="PRU00124"/>
    </source>
</evidence>
<dbReference type="CDD" id="cd00112">
    <property type="entry name" value="LDLa"/>
    <property type="match status" value="1"/>
</dbReference>
<dbReference type="InterPro" id="IPR036055">
    <property type="entry name" value="LDL_receptor-like_sf"/>
</dbReference>
<dbReference type="Gene3D" id="2.60.40.10">
    <property type="entry name" value="Immunoglobulins"/>
    <property type="match status" value="1"/>
</dbReference>
<keyword evidence="4" id="KW-0732">Signal</keyword>
<dbReference type="SUPFAM" id="SSF48726">
    <property type="entry name" value="Immunoglobulin"/>
    <property type="match status" value="1"/>
</dbReference>
<keyword evidence="3" id="KW-0472">Membrane</keyword>
<dbReference type="InterPro" id="IPR023415">
    <property type="entry name" value="LDLR_class-A_CS"/>
</dbReference>